<gene>
    <name evidence="2" type="ORF">ACD_80C00200G0002</name>
</gene>
<protein>
    <submittedName>
        <fullName evidence="2">Uncharacterized protein</fullName>
    </submittedName>
</protein>
<evidence type="ECO:0000313" key="2">
    <source>
        <dbReference type="EMBL" id="EKD24571.1"/>
    </source>
</evidence>
<dbReference type="AlphaFoldDB" id="K1XH24"/>
<keyword evidence="1" id="KW-0812">Transmembrane</keyword>
<name>K1XH24_9BACT</name>
<accession>K1XH24</accession>
<keyword evidence="1" id="KW-1133">Transmembrane helix</keyword>
<sequence length="331" mass="38826">MNNILYMKKIIRWICILFLVSCILDFGSNTFAQSSNLWNINMNFCNDNQKTNEIDTTIKAGEKGLICTEFTNISNEKTTINIEFVDAVITDDAFKKKACNAPDRPKTEFGDFIQEYTHTIMLQPWESVKKNYFVKFPIWFQGLSHWCIVYNIIENQEQKNDFLNIIIHSAKFIDMLVNEGDLIMSTRISSAPKIIKKGNGYIVRLWIENDGNIDEKVTIKWTIKNILGFQKEFNFEGIIYTNTGKIFESDQFILPFYKWPFTITTKVSYQPQFDFSAINQSESIKNIQWWNFINENIVVVREIQDIRFIGILGMIAILLWMIFKKRKNPKS</sequence>
<proteinExistence type="predicted"/>
<keyword evidence="1" id="KW-0472">Membrane</keyword>
<organism evidence="2">
    <name type="scientific">uncultured bacterium</name>
    <name type="common">gcode 4</name>
    <dbReference type="NCBI Taxonomy" id="1234023"/>
    <lineage>
        <taxon>Bacteria</taxon>
        <taxon>environmental samples</taxon>
    </lineage>
</organism>
<comment type="caution">
    <text evidence="2">The sequence shown here is derived from an EMBL/GenBank/DDBJ whole genome shotgun (WGS) entry which is preliminary data.</text>
</comment>
<reference evidence="2" key="1">
    <citation type="journal article" date="2012" name="Science">
        <title>Fermentation, hydrogen, and sulfur metabolism in multiple uncultivated bacterial phyla.</title>
        <authorList>
            <person name="Wrighton K.C."/>
            <person name="Thomas B.C."/>
            <person name="Sharon I."/>
            <person name="Miller C.S."/>
            <person name="Castelle C.J."/>
            <person name="VerBerkmoes N.C."/>
            <person name="Wilkins M.J."/>
            <person name="Hettich R.L."/>
            <person name="Lipton M.S."/>
            <person name="Williams K.H."/>
            <person name="Long P.E."/>
            <person name="Banfield J.F."/>
        </authorList>
    </citation>
    <scope>NUCLEOTIDE SEQUENCE [LARGE SCALE GENOMIC DNA]</scope>
</reference>
<dbReference type="EMBL" id="AMFJ01036207">
    <property type="protein sequence ID" value="EKD24571.1"/>
    <property type="molecule type" value="Genomic_DNA"/>
</dbReference>
<feature type="transmembrane region" description="Helical" evidence="1">
    <location>
        <begin position="306"/>
        <end position="323"/>
    </location>
</feature>
<evidence type="ECO:0000256" key="1">
    <source>
        <dbReference type="SAM" id="Phobius"/>
    </source>
</evidence>